<dbReference type="Gene3D" id="1.10.238.10">
    <property type="entry name" value="EF-hand"/>
    <property type="match status" value="1"/>
</dbReference>
<sequence length="542" mass="60609">MSGKKHENQIDKSMSRLPFLDLSCSAVNDGGLVPYNDSGPASFRALPGGGQIVSELTTAWDGLADRLSPTITSQKHMQLILSALKLTFSTLNRVPGGGRSILLKSLALAYILAELQMDAKVMAAGLLHSAVEEGLLSISVVNQQLGNDIGRILHDCMRFKRTLKQMDLLDEDSARAVRRFCLSYHDILSIIIEFSSRLQQMRHAHDLPRYEQQILALEALQIHVPLAHVIGTKEVSMELEDLVFKVLLPHSYAFLSNWLSSSWADENSILEECKLRLSSVLEKDEELNLLIEGFTIVGRLKSRFSIMKKLLKDGRKPEEVYDIAGLRVVLTPKADTDGHIACFRVLEIVRLLWSEVPGRLKDYLTNPKSNGYQSLHVAVYLLNPSLKQPTMELQIRTSTMDLRARDGDASHSLYKGGLTDPEQVQQLKKLMMAAADRAALSLNELDNDVMSTSADQMFLLFDKNNDGEISMSEFQQVMGDLGVDEKEAYELLQLVDSNRDGSVNANEFAEFRKKVTLLQGYDARFISRLGYMIGGSNSEFRK</sequence>
<evidence type="ECO:0000259" key="2">
    <source>
        <dbReference type="PROSITE" id="PS50222"/>
    </source>
</evidence>
<comment type="caution">
    <text evidence="3">The sequence shown here is derived from an EMBL/GenBank/DDBJ whole genome shotgun (WGS) entry which is preliminary data.</text>
</comment>
<dbReference type="Gene3D" id="3.30.460.10">
    <property type="entry name" value="Beta Polymerase, domain 2"/>
    <property type="match status" value="1"/>
</dbReference>
<dbReference type="GO" id="GO:0015969">
    <property type="term" value="P:guanosine tetraphosphate metabolic process"/>
    <property type="evidence" value="ECO:0007669"/>
    <property type="project" value="InterPro"/>
</dbReference>
<proteinExistence type="predicted"/>
<organism evidence="3 4">
    <name type="scientific">Ceratopteris richardii</name>
    <name type="common">Triangle waterfern</name>
    <dbReference type="NCBI Taxonomy" id="49495"/>
    <lineage>
        <taxon>Eukaryota</taxon>
        <taxon>Viridiplantae</taxon>
        <taxon>Streptophyta</taxon>
        <taxon>Embryophyta</taxon>
        <taxon>Tracheophyta</taxon>
        <taxon>Polypodiopsida</taxon>
        <taxon>Polypodiidae</taxon>
        <taxon>Polypodiales</taxon>
        <taxon>Pteridineae</taxon>
        <taxon>Pteridaceae</taxon>
        <taxon>Parkerioideae</taxon>
        <taxon>Ceratopteris</taxon>
    </lineage>
</organism>
<dbReference type="Pfam" id="PF13499">
    <property type="entry name" value="EF-hand_7"/>
    <property type="match status" value="1"/>
</dbReference>
<dbReference type="Proteomes" id="UP000825935">
    <property type="component" value="Chromosome 1"/>
</dbReference>
<dbReference type="InterPro" id="IPR007685">
    <property type="entry name" value="RelA_SpoT"/>
</dbReference>
<dbReference type="OrthoDB" id="427950at2759"/>
<accession>A0A8T2VJM8</accession>
<reference evidence="3" key="1">
    <citation type="submission" date="2021-08" db="EMBL/GenBank/DDBJ databases">
        <title>WGS assembly of Ceratopteris richardii.</title>
        <authorList>
            <person name="Marchant D.B."/>
            <person name="Chen G."/>
            <person name="Jenkins J."/>
            <person name="Shu S."/>
            <person name="Leebens-Mack J."/>
            <person name="Grimwood J."/>
            <person name="Schmutz J."/>
            <person name="Soltis P."/>
            <person name="Soltis D."/>
            <person name="Chen Z.-H."/>
        </authorList>
    </citation>
    <scope>NUCLEOTIDE SEQUENCE</scope>
    <source>
        <strain evidence="3">Whitten #5841</strain>
        <tissue evidence="3">Leaf</tissue>
    </source>
</reference>
<evidence type="ECO:0000313" key="3">
    <source>
        <dbReference type="EMBL" id="KAH7446314.1"/>
    </source>
</evidence>
<dbReference type="SUPFAM" id="SSF47473">
    <property type="entry name" value="EF-hand"/>
    <property type="match status" value="1"/>
</dbReference>
<evidence type="ECO:0000313" key="4">
    <source>
        <dbReference type="Proteomes" id="UP000825935"/>
    </source>
</evidence>
<dbReference type="Pfam" id="PF13328">
    <property type="entry name" value="HD_4"/>
    <property type="match status" value="1"/>
</dbReference>
<dbReference type="FunFam" id="3.30.460.10:FF:000025">
    <property type="entry name" value="probable GTP diphosphokinase CRSH, chloroplastic"/>
    <property type="match status" value="1"/>
</dbReference>
<name>A0A8T2VJM8_CERRI</name>
<dbReference type="OMA" id="CYRTREV"/>
<dbReference type="Pfam" id="PF04607">
    <property type="entry name" value="RelA_SpoT"/>
    <property type="match status" value="1"/>
</dbReference>
<dbReference type="SUPFAM" id="SSF81301">
    <property type="entry name" value="Nucleotidyltransferase"/>
    <property type="match status" value="1"/>
</dbReference>
<dbReference type="EMBL" id="CM035406">
    <property type="protein sequence ID" value="KAH7446314.1"/>
    <property type="molecule type" value="Genomic_DNA"/>
</dbReference>
<evidence type="ECO:0000256" key="1">
    <source>
        <dbReference type="ARBA" id="ARBA00022837"/>
    </source>
</evidence>
<keyword evidence="1" id="KW-0106">Calcium</keyword>
<dbReference type="AlphaFoldDB" id="A0A8T2VJM8"/>
<feature type="domain" description="EF-hand" evidence="2">
    <location>
        <begin position="449"/>
        <end position="484"/>
    </location>
</feature>
<keyword evidence="4" id="KW-1185">Reference proteome</keyword>
<dbReference type="PROSITE" id="PS50222">
    <property type="entry name" value="EF_HAND_2"/>
    <property type="match status" value="2"/>
</dbReference>
<dbReference type="InterPro" id="IPR002048">
    <property type="entry name" value="EF_hand_dom"/>
</dbReference>
<dbReference type="PANTHER" id="PTHR21262:SF12">
    <property type="entry name" value="GTP DIPHOSPHOKINASE CRSH, CHLOROPLASTIC-RELATED"/>
    <property type="match status" value="1"/>
</dbReference>
<dbReference type="InterPro" id="IPR043519">
    <property type="entry name" value="NT_sf"/>
</dbReference>
<feature type="domain" description="EF-hand" evidence="2">
    <location>
        <begin position="485"/>
        <end position="518"/>
    </location>
</feature>
<dbReference type="SMART" id="SM00054">
    <property type="entry name" value="EFh"/>
    <property type="match status" value="2"/>
</dbReference>
<dbReference type="InterPro" id="IPR011992">
    <property type="entry name" value="EF-hand-dom_pair"/>
</dbReference>
<dbReference type="SMART" id="SM00954">
    <property type="entry name" value="RelA_SpoT"/>
    <property type="match status" value="1"/>
</dbReference>
<gene>
    <name evidence="3" type="ORF">KP509_01G051300</name>
</gene>
<dbReference type="PROSITE" id="PS00018">
    <property type="entry name" value="EF_HAND_1"/>
    <property type="match status" value="2"/>
</dbReference>
<dbReference type="CDD" id="cd00051">
    <property type="entry name" value="EFh"/>
    <property type="match status" value="1"/>
</dbReference>
<dbReference type="GO" id="GO:0005509">
    <property type="term" value="F:calcium ion binding"/>
    <property type="evidence" value="ECO:0007669"/>
    <property type="project" value="InterPro"/>
</dbReference>
<dbReference type="Gene3D" id="1.10.3210.10">
    <property type="entry name" value="Hypothetical protein af1432"/>
    <property type="match status" value="1"/>
</dbReference>
<dbReference type="SUPFAM" id="SSF109604">
    <property type="entry name" value="HD-domain/PDEase-like"/>
    <property type="match status" value="1"/>
</dbReference>
<dbReference type="CDD" id="cd05399">
    <property type="entry name" value="NT_Rel-Spo_like"/>
    <property type="match status" value="1"/>
</dbReference>
<protein>
    <recommendedName>
        <fullName evidence="2">EF-hand domain-containing protein</fullName>
    </recommendedName>
</protein>
<dbReference type="InterPro" id="IPR018247">
    <property type="entry name" value="EF_Hand_1_Ca_BS"/>
</dbReference>
<dbReference type="PANTHER" id="PTHR21262">
    <property type="entry name" value="GUANOSINE-3',5'-BIS DIPHOSPHATE 3'-PYROPHOSPHOHYDROLASE"/>
    <property type="match status" value="1"/>
</dbReference>